<dbReference type="InterPro" id="IPR054613">
    <property type="entry name" value="Peptidase_S78_dom"/>
</dbReference>
<reference evidence="7" key="1">
    <citation type="journal article" date="2019" name="Int. J. Syst. Evol. Microbiol.">
        <title>The Global Catalogue of Microorganisms (GCM) 10K type strain sequencing project: providing services to taxonomists for standard genome sequencing and annotation.</title>
        <authorList>
            <consortium name="The Broad Institute Genomics Platform"/>
            <consortium name="The Broad Institute Genome Sequencing Center for Infectious Disease"/>
            <person name="Wu L."/>
            <person name="Ma J."/>
        </authorList>
    </citation>
    <scope>NUCLEOTIDE SEQUENCE [LARGE SCALE GENOMIC DNA]</scope>
    <source>
        <strain evidence="7">JCM 11650</strain>
    </source>
</reference>
<dbReference type="InterPro" id="IPR006433">
    <property type="entry name" value="Prohead_protease"/>
</dbReference>
<keyword evidence="7" id="KW-1185">Reference proteome</keyword>
<feature type="region of interest" description="Disordered" evidence="4">
    <location>
        <begin position="198"/>
        <end position="230"/>
    </location>
</feature>
<name>A0ABW4PZE8_9MICO</name>
<dbReference type="GO" id="GO:0006508">
    <property type="term" value="P:proteolysis"/>
    <property type="evidence" value="ECO:0007669"/>
    <property type="project" value="UniProtKB-KW"/>
</dbReference>
<gene>
    <name evidence="6" type="ORF">ACFSDA_14205</name>
</gene>
<dbReference type="Pfam" id="PF04586">
    <property type="entry name" value="Peptidase_S78"/>
    <property type="match status" value="1"/>
</dbReference>
<organism evidence="6 7">
    <name type="scientific">Brachybacterium rhamnosum</name>
    <dbReference type="NCBI Taxonomy" id="173361"/>
    <lineage>
        <taxon>Bacteria</taxon>
        <taxon>Bacillati</taxon>
        <taxon>Actinomycetota</taxon>
        <taxon>Actinomycetes</taxon>
        <taxon>Micrococcales</taxon>
        <taxon>Dermabacteraceae</taxon>
        <taxon>Brachybacterium</taxon>
    </lineage>
</organism>
<dbReference type="GO" id="GO:0008233">
    <property type="term" value="F:peptidase activity"/>
    <property type="evidence" value="ECO:0007669"/>
    <property type="project" value="UniProtKB-KW"/>
</dbReference>
<evidence type="ECO:0000256" key="1">
    <source>
        <dbReference type="ARBA" id="ARBA00022612"/>
    </source>
</evidence>
<keyword evidence="2 6" id="KW-0645">Protease</keyword>
<evidence type="ECO:0000313" key="7">
    <source>
        <dbReference type="Proteomes" id="UP001597280"/>
    </source>
</evidence>
<dbReference type="NCBIfam" id="TIGR01543">
    <property type="entry name" value="proheadase_HK97"/>
    <property type="match status" value="1"/>
</dbReference>
<accession>A0ABW4PZE8</accession>
<evidence type="ECO:0000313" key="6">
    <source>
        <dbReference type="EMBL" id="MFD1836219.1"/>
    </source>
</evidence>
<proteinExistence type="predicted"/>
<evidence type="ECO:0000256" key="2">
    <source>
        <dbReference type="ARBA" id="ARBA00022670"/>
    </source>
</evidence>
<comment type="caution">
    <text evidence="6">The sequence shown here is derived from an EMBL/GenBank/DDBJ whole genome shotgun (WGS) entry which is preliminary data.</text>
</comment>
<evidence type="ECO:0000259" key="5">
    <source>
        <dbReference type="Pfam" id="PF04586"/>
    </source>
</evidence>
<keyword evidence="1" id="KW-1188">Viral release from host cell</keyword>
<dbReference type="EMBL" id="JBHUFL010000003">
    <property type="protein sequence ID" value="MFD1836219.1"/>
    <property type="molecule type" value="Genomic_DNA"/>
</dbReference>
<dbReference type="RefSeq" id="WP_343905568.1">
    <property type="nucleotide sequence ID" value="NZ_BAAAIS010000003.1"/>
</dbReference>
<dbReference type="Proteomes" id="UP001597280">
    <property type="component" value="Unassembled WGS sequence"/>
</dbReference>
<evidence type="ECO:0000256" key="4">
    <source>
        <dbReference type="SAM" id="MobiDB-lite"/>
    </source>
</evidence>
<protein>
    <submittedName>
        <fullName evidence="6">HK97 family phage prohead protease</fullName>
    </submittedName>
</protein>
<sequence length="250" mass="26231">MRWKGVSLVGTKAGPDGGLDEGTFEAYASVFGNVDSYGDVVVQGAFAESLKDWDASGLSLPLLWGHNFADPDYNIGHVVEAVEDEHGLKVRAALDLESPKAAQVYRLLKAGRVSQMSFAFDVLDGAPAEKDGEDVFELRRLKLYEVSVVPIGANQETEVLAVKAAAEHMAAGLEGAPLSTKTIDALRGVRDSIDRAIRSVGPDEKSGNTADGNGEAAGVGRNPEADPGAAARRLVDLELAGLTTTDPEGA</sequence>
<evidence type="ECO:0000256" key="3">
    <source>
        <dbReference type="ARBA" id="ARBA00022801"/>
    </source>
</evidence>
<feature type="domain" description="Prohead serine protease" evidence="5">
    <location>
        <begin position="21"/>
        <end position="170"/>
    </location>
</feature>
<keyword evidence="3" id="KW-0378">Hydrolase</keyword>